<proteinExistence type="predicted"/>
<comment type="caution">
    <text evidence="2">The sequence shown here is derived from an EMBL/GenBank/DDBJ whole genome shotgun (WGS) entry which is preliminary data.</text>
</comment>
<dbReference type="STRING" id="2070753.A0A3A2ZFS9"/>
<feature type="compositionally biased region" description="Polar residues" evidence="1">
    <location>
        <begin position="149"/>
        <end position="160"/>
    </location>
</feature>
<accession>A0A3A2ZFS9</accession>
<organism evidence="2 3">
    <name type="scientific">Aspergillus sclerotialis</name>
    <dbReference type="NCBI Taxonomy" id="2070753"/>
    <lineage>
        <taxon>Eukaryota</taxon>
        <taxon>Fungi</taxon>
        <taxon>Dikarya</taxon>
        <taxon>Ascomycota</taxon>
        <taxon>Pezizomycotina</taxon>
        <taxon>Eurotiomycetes</taxon>
        <taxon>Eurotiomycetidae</taxon>
        <taxon>Eurotiales</taxon>
        <taxon>Aspergillaceae</taxon>
        <taxon>Aspergillus</taxon>
        <taxon>Aspergillus subgen. Polypaecilum</taxon>
    </lineage>
</organism>
<dbReference type="EMBL" id="MVGC01000611">
    <property type="protein sequence ID" value="RJE18164.1"/>
    <property type="molecule type" value="Genomic_DNA"/>
</dbReference>
<evidence type="ECO:0000313" key="2">
    <source>
        <dbReference type="EMBL" id="RJE18164.1"/>
    </source>
</evidence>
<dbReference type="PANTHER" id="PTHR47843">
    <property type="entry name" value="BTB DOMAIN-CONTAINING PROTEIN-RELATED"/>
    <property type="match status" value="1"/>
</dbReference>
<feature type="compositionally biased region" description="Basic and acidic residues" evidence="1">
    <location>
        <begin position="109"/>
        <end position="118"/>
    </location>
</feature>
<feature type="compositionally biased region" description="Basic residues" evidence="1">
    <location>
        <begin position="193"/>
        <end position="208"/>
    </location>
</feature>
<dbReference type="PANTHER" id="PTHR47843:SF2">
    <property type="entry name" value="BTB DOMAIN-CONTAINING PROTEIN"/>
    <property type="match status" value="1"/>
</dbReference>
<sequence length="515" mass="56355">MNPSPDFNSILHSTPFTFLIGSKHTKLTVQSGFARHVSKPLDQLMNGATRESKHRIAVLEDEDVDTFVAFCEFAYTGDYSAPRVDGLREERLERAGSASSLAPSYRSAGEARLEERSCDGGNDVEGEGKGHEAVNEGQSGDLEGLRGDQSMTSADQTLDTGASPVEDTNDEPPAGAGEDSEFKDFNEAPVPYKPKRARKLTKHQKIKQRPVVAPRDTFAFDPTPPSSPTQAPEGETELDTTGAIIVIEESDSTGEGPGGLTENWDQPSPTFPKGHDTETALANTEENAAHHRELPKEVAVEEEIIDTTLAKQHISCPHDTGASLWEEFIALDYDDHAVREESIPNSPARSRAGCPDLPYLSFHAKIYVFASRYLIPTLAQLCLRKLHRELVNMPFPDPDDEAKGVMPTAKARAVLDLLHYTYSKTTRLEPISPSSATRLRNNELRKLVAHYAACKVRDLAKYSPPIESMLGSPSARPVDSSQGEANCYVSNRSLRGLLDSTTELASDLVFCMMST</sequence>
<protein>
    <recommendedName>
        <fullName evidence="4">BTB domain-containing protein</fullName>
    </recommendedName>
</protein>
<dbReference type="OrthoDB" id="448954at2759"/>
<evidence type="ECO:0008006" key="4">
    <source>
        <dbReference type="Google" id="ProtNLM"/>
    </source>
</evidence>
<evidence type="ECO:0000313" key="3">
    <source>
        <dbReference type="Proteomes" id="UP000266188"/>
    </source>
</evidence>
<gene>
    <name evidence="2" type="ORF">PHISCL_09500</name>
</gene>
<keyword evidence="3" id="KW-1185">Reference proteome</keyword>
<dbReference type="Proteomes" id="UP000266188">
    <property type="component" value="Unassembled WGS sequence"/>
</dbReference>
<dbReference type="AlphaFoldDB" id="A0A3A2ZFS9"/>
<reference evidence="3" key="1">
    <citation type="submission" date="2017-02" db="EMBL/GenBank/DDBJ databases">
        <authorList>
            <person name="Tafer H."/>
            <person name="Lopandic K."/>
        </authorList>
    </citation>
    <scope>NUCLEOTIDE SEQUENCE [LARGE SCALE GENOMIC DNA]</scope>
    <source>
        <strain evidence="3">CBS 366.77</strain>
    </source>
</reference>
<name>A0A3A2ZFS9_9EURO</name>
<feature type="region of interest" description="Disordered" evidence="1">
    <location>
        <begin position="93"/>
        <end position="237"/>
    </location>
</feature>
<evidence type="ECO:0000256" key="1">
    <source>
        <dbReference type="SAM" id="MobiDB-lite"/>
    </source>
</evidence>